<gene>
    <name evidence="8" type="ORF">JOF44_002543</name>
</gene>
<dbReference type="CDD" id="cd06530">
    <property type="entry name" value="S26_SPase_I"/>
    <property type="match status" value="1"/>
</dbReference>
<dbReference type="GO" id="GO:0016787">
    <property type="term" value="F:hydrolase activity"/>
    <property type="evidence" value="ECO:0007669"/>
    <property type="project" value="UniProtKB-KW"/>
</dbReference>
<sequence>MSRTVRILGDALLWVAAALGLLCAVLAVLTSVCGMQVMLFSSGSMEPTIPAGSAALVAPVQAPDVQVGDVVTVARGTGELPVTHRVVGIEDSTSAGARLLTLRGDANAQDDPAPYDVTEVGRVVLSVPGIAPVVSQLGASRMLAPLGVVAAAFVIWGLWPRRERRSRA</sequence>
<comment type="subcellular location">
    <subcellularLocation>
        <location evidence="1">Membrane</location>
    </subcellularLocation>
</comment>
<keyword evidence="9" id="KW-1185">Reference proteome</keyword>
<evidence type="ECO:0000256" key="5">
    <source>
        <dbReference type="NCBIfam" id="TIGR02228"/>
    </source>
</evidence>
<comment type="caution">
    <text evidence="8">The sequence shown here is derived from an EMBL/GenBank/DDBJ whole genome shotgun (WGS) entry which is preliminary data.</text>
</comment>
<dbReference type="EMBL" id="JAGIOC010000001">
    <property type="protein sequence ID" value="MBP2409640.1"/>
    <property type="molecule type" value="Genomic_DNA"/>
</dbReference>
<dbReference type="SUPFAM" id="SSF51306">
    <property type="entry name" value="LexA/Signal peptidase"/>
    <property type="match status" value="1"/>
</dbReference>
<name>A0ABS4YMA7_9MICO</name>
<evidence type="ECO:0000256" key="4">
    <source>
        <dbReference type="ARBA" id="ARBA00023136"/>
    </source>
</evidence>
<evidence type="ECO:0000256" key="2">
    <source>
        <dbReference type="ARBA" id="ARBA00022692"/>
    </source>
</evidence>
<dbReference type="RefSeq" id="WP_209891956.1">
    <property type="nucleotide sequence ID" value="NZ_BAAAJV010000006.1"/>
</dbReference>
<feature type="transmembrane region" description="Helical" evidence="6">
    <location>
        <begin position="142"/>
        <end position="159"/>
    </location>
</feature>
<dbReference type="InterPro" id="IPR001733">
    <property type="entry name" value="Peptidase_S26B"/>
</dbReference>
<keyword evidence="2 6" id="KW-0812">Transmembrane</keyword>
<feature type="domain" description="Peptidase S26" evidence="7">
    <location>
        <begin position="20"/>
        <end position="89"/>
    </location>
</feature>
<organism evidence="8 9">
    <name type="scientific">Brachybacterium fresconis</name>
    <dbReference type="NCBI Taxonomy" id="173363"/>
    <lineage>
        <taxon>Bacteria</taxon>
        <taxon>Bacillati</taxon>
        <taxon>Actinomycetota</taxon>
        <taxon>Actinomycetes</taxon>
        <taxon>Micrococcales</taxon>
        <taxon>Dermabacteraceae</taxon>
        <taxon>Brachybacterium</taxon>
    </lineage>
</organism>
<proteinExistence type="predicted"/>
<keyword evidence="4 6" id="KW-0472">Membrane</keyword>
<evidence type="ECO:0000259" key="7">
    <source>
        <dbReference type="Pfam" id="PF10502"/>
    </source>
</evidence>
<keyword evidence="3 6" id="KW-1133">Transmembrane helix</keyword>
<protein>
    <recommendedName>
        <fullName evidence="5">Signal peptidase I</fullName>
        <ecNumber evidence="5">3.4.21.89</ecNumber>
    </recommendedName>
</protein>
<evidence type="ECO:0000256" key="1">
    <source>
        <dbReference type="ARBA" id="ARBA00004370"/>
    </source>
</evidence>
<evidence type="ECO:0000256" key="3">
    <source>
        <dbReference type="ARBA" id="ARBA00022989"/>
    </source>
</evidence>
<keyword evidence="8" id="KW-0378">Hydrolase</keyword>
<evidence type="ECO:0000313" key="8">
    <source>
        <dbReference type="EMBL" id="MBP2409640.1"/>
    </source>
</evidence>
<dbReference type="Pfam" id="PF10502">
    <property type="entry name" value="Peptidase_S26"/>
    <property type="match status" value="1"/>
</dbReference>
<reference evidence="8 9" key="1">
    <citation type="submission" date="2021-03" db="EMBL/GenBank/DDBJ databases">
        <title>Sequencing the genomes of 1000 actinobacteria strains.</title>
        <authorList>
            <person name="Klenk H.-P."/>
        </authorList>
    </citation>
    <scope>NUCLEOTIDE SEQUENCE [LARGE SCALE GENOMIC DNA]</scope>
    <source>
        <strain evidence="8 9">DSM 14564</strain>
    </source>
</reference>
<dbReference type="NCBIfam" id="TIGR02228">
    <property type="entry name" value="sigpep_I_arch"/>
    <property type="match status" value="1"/>
</dbReference>
<dbReference type="InterPro" id="IPR019533">
    <property type="entry name" value="Peptidase_S26"/>
</dbReference>
<dbReference type="InterPro" id="IPR036286">
    <property type="entry name" value="LexA/Signal_pep-like_sf"/>
</dbReference>
<dbReference type="Proteomes" id="UP000698222">
    <property type="component" value="Unassembled WGS sequence"/>
</dbReference>
<dbReference type="EC" id="3.4.21.89" evidence="5"/>
<evidence type="ECO:0000256" key="6">
    <source>
        <dbReference type="SAM" id="Phobius"/>
    </source>
</evidence>
<accession>A0ABS4YMA7</accession>
<evidence type="ECO:0000313" key="9">
    <source>
        <dbReference type="Proteomes" id="UP000698222"/>
    </source>
</evidence>